<dbReference type="OrthoDB" id="686198at2759"/>
<keyword evidence="3" id="KW-1185">Reference proteome</keyword>
<evidence type="ECO:0008006" key="4">
    <source>
        <dbReference type="Google" id="ProtNLM"/>
    </source>
</evidence>
<evidence type="ECO:0000313" key="3">
    <source>
        <dbReference type="Proteomes" id="UP001165190"/>
    </source>
</evidence>
<evidence type="ECO:0000256" key="1">
    <source>
        <dbReference type="SAM" id="MobiDB-lite"/>
    </source>
</evidence>
<dbReference type="Proteomes" id="UP001165190">
    <property type="component" value="Unassembled WGS sequence"/>
</dbReference>
<comment type="caution">
    <text evidence="2">The sequence shown here is derived from an EMBL/GenBank/DDBJ whole genome shotgun (WGS) entry which is preliminary data.</text>
</comment>
<reference evidence="2" key="1">
    <citation type="submission" date="2023-05" db="EMBL/GenBank/DDBJ databases">
        <title>Genome and transcriptome analyses reveal genes involved in the formation of fine ridges on petal epidermal cells in Hibiscus trionum.</title>
        <authorList>
            <person name="Koshimizu S."/>
            <person name="Masuda S."/>
            <person name="Ishii T."/>
            <person name="Shirasu K."/>
            <person name="Hoshino A."/>
            <person name="Arita M."/>
        </authorList>
    </citation>
    <scope>NUCLEOTIDE SEQUENCE</scope>
    <source>
        <strain evidence="2">Hamamatsu line</strain>
    </source>
</reference>
<proteinExistence type="predicted"/>
<evidence type="ECO:0000313" key="2">
    <source>
        <dbReference type="EMBL" id="GMI96639.1"/>
    </source>
</evidence>
<accession>A0A9W7IIB9</accession>
<gene>
    <name evidence="2" type="ORF">HRI_003333200</name>
</gene>
<feature type="compositionally biased region" description="Basic and acidic residues" evidence="1">
    <location>
        <begin position="129"/>
        <end position="153"/>
    </location>
</feature>
<protein>
    <recommendedName>
        <fullName evidence="4">Myb/SANT-like domain-containing protein</fullName>
    </recommendedName>
</protein>
<dbReference type="EMBL" id="BSYR01000028">
    <property type="protein sequence ID" value="GMI96639.1"/>
    <property type="molecule type" value="Genomic_DNA"/>
</dbReference>
<feature type="region of interest" description="Disordered" evidence="1">
    <location>
        <begin position="129"/>
        <end position="154"/>
    </location>
</feature>
<organism evidence="2 3">
    <name type="scientific">Hibiscus trionum</name>
    <name type="common">Flower of an hour</name>
    <dbReference type="NCBI Taxonomy" id="183268"/>
    <lineage>
        <taxon>Eukaryota</taxon>
        <taxon>Viridiplantae</taxon>
        <taxon>Streptophyta</taxon>
        <taxon>Embryophyta</taxon>
        <taxon>Tracheophyta</taxon>
        <taxon>Spermatophyta</taxon>
        <taxon>Magnoliopsida</taxon>
        <taxon>eudicotyledons</taxon>
        <taxon>Gunneridae</taxon>
        <taxon>Pentapetalae</taxon>
        <taxon>rosids</taxon>
        <taxon>malvids</taxon>
        <taxon>Malvales</taxon>
        <taxon>Malvaceae</taxon>
        <taxon>Malvoideae</taxon>
        <taxon>Hibiscus</taxon>
    </lineage>
</organism>
<name>A0A9W7IIB9_HIBTR</name>
<dbReference type="AlphaFoldDB" id="A0A9W7IIB9"/>
<dbReference type="InterPro" id="IPR045026">
    <property type="entry name" value="LIMYB"/>
</dbReference>
<dbReference type="PANTHER" id="PTHR47584">
    <property type="match status" value="1"/>
</dbReference>
<dbReference type="PANTHER" id="PTHR47584:SF14">
    <property type="entry name" value="L10-INTERACTING MYB DOMAIN-CONTAINING PROTEIN-LIKE"/>
    <property type="match status" value="1"/>
</dbReference>
<sequence length="247" mass="28488">MGGRGKDVDDTKDWPKTNEVALVQLLVGRVREGKLQSSTFKKEVWAEINIEMRDVTRIDYEDFFKKNKEFKRFKKQGCEDYELLGEKFNTTTATGKLQQLSTEDPLSPNEERRLEEEFLSGFIHIDLRDNGSESGSEKGKKHKIDSIPGERRSSKVNKMSAMEVFLDKWASTLNAKEEAAKAKAERYKISIPDPYSIGMCMELLEKMECVSSRSYNKAVEKFISAEWRQIFVGMSDARRKDWVDSLD</sequence>